<accession>A0A8T8SAL6</accession>
<reference evidence="2" key="2">
    <citation type="journal article" date="2019" name="IMA Fungus">
        <title>Genome sequencing and comparison of five Tilletia species to identify candidate genes for the detection of regulated species infecting wheat.</title>
        <authorList>
            <person name="Nguyen H.D.T."/>
            <person name="Sultana T."/>
            <person name="Kesanakurti P."/>
            <person name="Hambleton S."/>
        </authorList>
    </citation>
    <scope>NUCLEOTIDE SEQUENCE</scope>
    <source>
        <strain evidence="2">DAOMC 238032</strain>
    </source>
</reference>
<dbReference type="EMBL" id="LWDD02003934">
    <property type="protein sequence ID" value="KAE8236087.1"/>
    <property type="molecule type" value="Genomic_DNA"/>
</dbReference>
<comment type="caution">
    <text evidence="2">The sequence shown here is derived from an EMBL/GenBank/DDBJ whole genome shotgun (WGS) entry which is preliminary data.</text>
</comment>
<dbReference type="Proteomes" id="UP000077671">
    <property type="component" value="Unassembled WGS sequence"/>
</dbReference>
<dbReference type="SMART" id="SM01003">
    <property type="entry name" value="AlaDh_PNT_N"/>
    <property type="match status" value="1"/>
</dbReference>
<evidence type="ECO:0000313" key="2">
    <source>
        <dbReference type="EMBL" id="KAE8236087.1"/>
    </source>
</evidence>
<dbReference type="Gene3D" id="3.40.50.720">
    <property type="entry name" value="NAD(P)-binding Rossmann-like Domain"/>
    <property type="match status" value="1"/>
</dbReference>
<proteinExistence type="predicted"/>
<dbReference type="AlphaFoldDB" id="A0A8T8SAL6"/>
<dbReference type="GO" id="GO:0005886">
    <property type="term" value="C:plasma membrane"/>
    <property type="evidence" value="ECO:0007669"/>
    <property type="project" value="TreeGrafter"/>
</dbReference>
<dbReference type="InterPro" id="IPR007886">
    <property type="entry name" value="AlaDH/PNT_N"/>
</dbReference>
<gene>
    <name evidence="2" type="ORF">A4X03_0g9559</name>
</gene>
<dbReference type="PANTHER" id="PTHR42795:SF1">
    <property type="entry name" value="ALANINE DEHYDROGENASE"/>
    <property type="match status" value="1"/>
</dbReference>
<dbReference type="PANTHER" id="PTHR42795">
    <property type="entry name" value="ALANINE DEHYDROGENASE"/>
    <property type="match status" value="1"/>
</dbReference>
<reference evidence="2" key="1">
    <citation type="submission" date="2016-04" db="EMBL/GenBank/DDBJ databases">
        <authorList>
            <person name="Nguyen H.D."/>
            <person name="Kesanakurti P."/>
            <person name="Cullis J."/>
            <person name="Levesque C.A."/>
            <person name="Hambleton S."/>
        </authorList>
    </citation>
    <scope>NUCLEOTIDE SEQUENCE</scope>
    <source>
        <strain evidence="2">DAOMC 238032</strain>
    </source>
</reference>
<evidence type="ECO:0000313" key="3">
    <source>
        <dbReference type="Proteomes" id="UP000077671"/>
    </source>
</evidence>
<feature type="non-terminal residue" evidence="2">
    <location>
        <position position="110"/>
    </location>
</feature>
<feature type="domain" description="Alanine dehydrogenase/pyridine nucleotide transhydrogenase N-terminal" evidence="1">
    <location>
        <begin position="4"/>
        <end position="110"/>
    </location>
</feature>
<dbReference type="GO" id="GO:0006524">
    <property type="term" value="P:alanine catabolic process"/>
    <property type="evidence" value="ECO:0007669"/>
    <property type="project" value="TreeGrafter"/>
</dbReference>
<organism evidence="2 3">
    <name type="scientific">Tilletia caries</name>
    <name type="common">wheat bunt fungus</name>
    <dbReference type="NCBI Taxonomy" id="13290"/>
    <lineage>
        <taxon>Eukaryota</taxon>
        <taxon>Fungi</taxon>
        <taxon>Dikarya</taxon>
        <taxon>Basidiomycota</taxon>
        <taxon>Ustilaginomycotina</taxon>
        <taxon>Exobasidiomycetes</taxon>
        <taxon>Tilletiales</taxon>
        <taxon>Tilletiaceae</taxon>
        <taxon>Tilletia</taxon>
    </lineage>
</organism>
<evidence type="ECO:0000259" key="1">
    <source>
        <dbReference type="SMART" id="SM01003"/>
    </source>
</evidence>
<dbReference type="GO" id="GO:0000286">
    <property type="term" value="F:alanine dehydrogenase activity"/>
    <property type="evidence" value="ECO:0007669"/>
    <property type="project" value="TreeGrafter"/>
</dbReference>
<name>A0A8T8SAL6_9BASI</name>
<dbReference type="Pfam" id="PF05222">
    <property type="entry name" value="AlaDh_PNT_N"/>
    <property type="match status" value="1"/>
</dbReference>
<protein>
    <recommendedName>
        <fullName evidence="1">Alanine dehydrogenase/pyridine nucleotide transhydrogenase N-terminal domain-containing protein</fullName>
    </recommendedName>
</protein>
<sequence length="110" mass="11939">MRVGCPKEIKNHEYRVGLTPGAVREYVAHGHDVLIETGAGAGIGADDHAYIAAGAKIAASAKDVFEKSDMIVKVKEPLAVERAKLREQHTLFTYLHLAPDRAQTDELMAS</sequence>
<dbReference type="SUPFAM" id="SSF52283">
    <property type="entry name" value="Formate/glycerate dehydrogenase catalytic domain-like"/>
    <property type="match status" value="1"/>
</dbReference>